<dbReference type="Proteomes" id="UP000036923">
    <property type="component" value="Unassembled WGS sequence"/>
</dbReference>
<proteinExistence type="predicted"/>
<accession>A0A0L6JRX6</accession>
<feature type="transmembrane region" description="Helical" evidence="1">
    <location>
        <begin position="101"/>
        <end position="122"/>
    </location>
</feature>
<keyword evidence="3" id="KW-1185">Reference proteome</keyword>
<keyword evidence="1" id="KW-0472">Membrane</keyword>
<organism evidence="2 3">
    <name type="scientific">Pseudobacteroides cellulosolvens ATCC 35603 = DSM 2933</name>
    <dbReference type="NCBI Taxonomy" id="398512"/>
    <lineage>
        <taxon>Bacteria</taxon>
        <taxon>Bacillati</taxon>
        <taxon>Bacillota</taxon>
        <taxon>Clostridia</taxon>
        <taxon>Eubacteriales</taxon>
        <taxon>Oscillospiraceae</taxon>
        <taxon>Pseudobacteroides</taxon>
    </lineage>
</organism>
<dbReference type="OrthoDB" id="1048788at2"/>
<protein>
    <recommendedName>
        <fullName evidence="4">DUF3810 domain-containing protein</fullName>
    </recommendedName>
</protein>
<evidence type="ECO:0000313" key="2">
    <source>
        <dbReference type="EMBL" id="KNY28504.1"/>
    </source>
</evidence>
<dbReference type="STRING" id="398512.Bccel_3778"/>
<name>A0A0L6JRX6_9FIRM</name>
<gene>
    <name evidence="2" type="ORF">Bccel_3778</name>
</gene>
<keyword evidence="1" id="KW-1133">Transmembrane helix</keyword>
<comment type="caution">
    <text evidence="2">The sequence shown here is derived from an EMBL/GenBank/DDBJ whole genome shotgun (WGS) entry which is preliminary data.</text>
</comment>
<dbReference type="EMBL" id="LGTC01000001">
    <property type="protein sequence ID" value="KNY28504.1"/>
    <property type="molecule type" value="Genomic_DNA"/>
</dbReference>
<dbReference type="AlphaFoldDB" id="A0A0L6JRX6"/>
<dbReference type="InterPro" id="IPR024294">
    <property type="entry name" value="DUF3810"/>
</dbReference>
<feature type="transmembrane region" description="Helical" evidence="1">
    <location>
        <begin position="52"/>
        <end position="80"/>
    </location>
</feature>
<evidence type="ECO:0000313" key="3">
    <source>
        <dbReference type="Proteomes" id="UP000036923"/>
    </source>
</evidence>
<dbReference type="RefSeq" id="WP_050753614.1">
    <property type="nucleotide sequence ID" value="NZ_LGTC01000001.1"/>
</dbReference>
<dbReference type="PATRIC" id="fig|398512.5.peg.3955"/>
<feature type="transmembrane region" description="Helical" evidence="1">
    <location>
        <begin position="14"/>
        <end position="32"/>
    </location>
</feature>
<dbReference type="Pfam" id="PF12725">
    <property type="entry name" value="DUF3810"/>
    <property type="match status" value="1"/>
</dbReference>
<dbReference type="eggNOG" id="ENOG502Z7T3">
    <property type="taxonomic scope" value="Bacteria"/>
</dbReference>
<evidence type="ECO:0008006" key="4">
    <source>
        <dbReference type="Google" id="ProtNLM"/>
    </source>
</evidence>
<keyword evidence="1" id="KW-0812">Transmembrane</keyword>
<evidence type="ECO:0000256" key="1">
    <source>
        <dbReference type="SAM" id="Phobius"/>
    </source>
</evidence>
<sequence precursor="true">MDLKIKRKGLLKRFIIIMLIPLGAALFYGTAYTPQLIEKYYSNLLGKKFVQFISTITGIFPFSIMELLEIGLILYIIYNIGMLFYRLVKQKGNRKQITIKFFKKVFVIISIVYIIFIAGWALNYNRYPFSKIASYDTSSVNIDELVEVCDNLIIKTNELRLKVKENQNGIMVLEKGKGNALNTAYKGYEILAKTYPELKGDFGKPKGMLFSKVMSMQGLGGMYCPFTGEANINMDMPDSSIPFVICHEMAHQRGFAREDEANFVGFLASQENPNVEFKYSGAVAALNYAMDALFEKDRERFNTLREKFSQEVNRDLKARNTYWKSFEGVVNKVSNAANDAYLKVNRQKDGTESYGRMVDLLIFQNREQKLFK</sequence>
<reference evidence="3" key="1">
    <citation type="submission" date="2015-07" db="EMBL/GenBank/DDBJ databases">
        <title>Near-Complete Genome Sequence of the Cellulolytic Bacterium Bacteroides (Pseudobacteroides) cellulosolvens ATCC 35603.</title>
        <authorList>
            <person name="Dassa B."/>
            <person name="Utturkar S.M."/>
            <person name="Klingeman D.M."/>
            <person name="Hurt R.A."/>
            <person name="Keller M."/>
            <person name="Xu J."/>
            <person name="Reddy Y.H.K."/>
            <person name="Borovok I."/>
            <person name="Grinberg I.R."/>
            <person name="Lamed R."/>
            <person name="Zhivin O."/>
            <person name="Bayer E.A."/>
            <person name="Brown S.D."/>
        </authorList>
    </citation>
    <scope>NUCLEOTIDE SEQUENCE [LARGE SCALE GENOMIC DNA]</scope>
    <source>
        <strain evidence="3">DSM 2933</strain>
    </source>
</reference>